<keyword evidence="2 4" id="KW-0689">Ribosomal protein</keyword>
<dbReference type="Pfam" id="PF00828">
    <property type="entry name" value="Ribosomal_L27A"/>
    <property type="match status" value="1"/>
</dbReference>
<dbReference type="PANTHER" id="PTHR12934">
    <property type="entry name" value="50S RIBOSOMAL PROTEIN L15"/>
    <property type="match status" value="1"/>
</dbReference>
<proteinExistence type="inferred from homology"/>
<name>A0A2H0YPT9_9BACT</name>
<feature type="compositionally biased region" description="Basic residues" evidence="5">
    <location>
        <begin position="7"/>
        <end position="27"/>
    </location>
</feature>
<feature type="region of interest" description="Disordered" evidence="5">
    <location>
        <begin position="1"/>
        <end position="38"/>
    </location>
</feature>
<dbReference type="GO" id="GO:0006412">
    <property type="term" value="P:translation"/>
    <property type="evidence" value="ECO:0007669"/>
    <property type="project" value="UniProtKB-UniRule"/>
</dbReference>
<evidence type="ECO:0000256" key="5">
    <source>
        <dbReference type="SAM" id="MobiDB-lite"/>
    </source>
</evidence>
<keyword evidence="3 4" id="KW-0687">Ribonucleoprotein</keyword>
<evidence type="ECO:0000313" key="8">
    <source>
        <dbReference type="Proteomes" id="UP000230088"/>
    </source>
</evidence>
<dbReference type="InterPro" id="IPR005749">
    <property type="entry name" value="Ribosomal_uL15_bac-type"/>
</dbReference>
<sequence length="154" mass="17489">MQLHQIRPIHKPKKSKRIGRGGKKGHYSGRGMKGQKSRAGANFKPLIRDLFKRYPKLRGCGFKSKNKVQRAKIVILNLEILEKNFKPGEKINPSVLFGKGLIRRIRRKVPEVKILGKGETTKALIIEDCLVSKQAKEKIEKAGGEIKLKNKNEK</sequence>
<reference evidence="8" key="1">
    <citation type="submission" date="2017-09" db="EMBL/GenBank/DDBJ databases">
        <title>Depth-based differentiation of microbial function through sediment-hosted aquifers and enrichment of novel symbionts in the deep terrestrial subsurface.</title>
        <authorList>
            <person name="Probst A.J."/>
            <person name="Ladd B."/>
            <person name="Jarett J.K."/>
            <person name="Geller-Mcgrath D.E."/>
            <person name="Sieber C.M.K."/>
            <person name="Emerson J.B."/>
            <person name="Anantharaman K."/>
            <person name="Thomas B.C."/>
            <person name="Malmstrom R."/>
            <person name="Stieglmeier M."/>
            <person name="Klingl A."/>
            <person name="Woyke T."/>
            <person name="Ryan C.M."/>
            <person name="Banfield J.F."/>
        </authorList>
    </citation>
    <scope>NUCLEOTIDE SEQUENCE [LARGE SCALE GENOMIC DNA]</scope>
</reference>
<dbReference type="InterPro" id="IPR021131">
    <property type="entry name" value="Ribosomal_uL15/eL18"/>
</dbReference>
<protein>
    <recommendedName>
        <fullName evidence="4">Large ribosomal subunit protein uL15</fullName>
    </recommendedName>
</protein>
<comment type="caution">
    <text evidence="7">The sequence shown here is derived from an EMBL/GenBank/DDBJ whole genome shotgun (WGS) entry which is preliminary data.</text>
</comment>
<evidence type="ECO:0000313" key="7">
    <source>
        <dbReference type="EMBL" id="PIS39772.1"/>
    </source>
</evidence>
<comment type="function">
    <text evidence="4">Binds to the 23S rRNA.</text>
</comment>
<comment type="subunit">
    <text evidence="4">Part of the 50S ribosomal subunit.</text>
</comment>
<dbReference type="Gene3D" id="3.100.10.10">
    <property type="match status" value="1"/>
</dbReference>
<dbReference type="Proteomes" id="UP000230088">
    <property type="component" value="Unassembled WGS sequence"/>
</dbReference>
<evidence type="ECO:0000256" key="1">
    <source>
        <dbReference type="ARBA" id="ARBA00007320"/>
    </source>
</evidence>
<dbReference type="PANTHER" id="PTHR12934:SF11">
    <property type="entry name" value="LARGE RIBOSOMAL SUBUNIT PROTEIN UL15M"/>
    <property type="match status" value="1"/>
</dbReference>
<gene>
    <name evidence="4" type="primary">rplO</name>
    <name evidence="7" type="ORF">COT33_00275</name>
</gene>
<evidence type="ECO:0000256" key="3">
    <source>
        <dbReference type="ARBA" id="ARBA00023274"/>
    </source>
</evidence>
<keyword evidence="4" id="KW-0699">rRNA-binding</keyword>
<dbReference type="EMBL" id="PEYD01000004">
    <property type="protein sequence ID" value="PIS39772.1"/>
    <property type="molecule type" value="Genomic_DNA"/>
</dbReference>
<dbReference type="GO" id="GO:0022625">
    <property type="term" value="C:cytosolic large ribosomal subunit"/>
    <property type="evidence" value="ECO:0007669"/>
    <property type="project" value="TreeGrafter"/>
</dbReference>
<dbReference type="HAMAP" id="MF_01341">
    <property type="entry name" value="Ribosomal_uL15"/>
    <property type="match status" value="1"/>
</dbReference>
<dbReference type="GO" id="GO:0019843">
    <property type="term" value="F:rRNA binding"/>
    <property type="evidence" value="ECO:0007669"/>
    <property type="project" value="UniProtKB-UniRule"/>
</dbReference>
<accession>A0A2H0YPT9</accession>
<evidence type="ECO:0000256" key="2">
    <source>
        <dbReference type="ARBA" id="ARBA00022980"/>
    </source>
</evidence>
<dbReference type="GO" id="GO:0003735">
    <property type="term" value="F:structural constituent of ribosome"/>
    <property type="evidence" value="ECO:0007669"/>
    <property type="project" value="InterPro"/>
</dbReference>
<organism evidence="7 8">
    <name type="scientific">Candidatus Nealsonbacteria bacterium CG08_land_8_20_14_0_20_38_20</name>
    <dbReference type="NCBI Taxonomy" id="1974705"/>
    <lineage>
        <taxon>Bacteria</taxon>
        <taxon>Candidatus Nealsoniibacteriota</taxon>
    </lineage>
</organism>
<evidence type="ECO:0000259" key="6">
    <source>
        <dbReference type="Pfam" id="PF00828"/>
    </source>
</evidence>
<feature type="domain" description="Large ribosomal subunit protein uL15/eL18" evidence="6">
    <location>
        <begin position="76"/>
        <end position="146"/>
    </location>
</feature>
<evidence type="ECO:0000256" key="4">
    <source>
        <dbReference type="HAMAP-Rule" id="MF_01341"/>
    </source>
</evidence>
<keyword evidence="4" id="KW-0694">RNA-binding</keyword>
<dbReference type="AlphaFoldDB" id="A0A2H0YPT9"/>
<comment type="similarity">
    <text evidence="1 4">Belongs to the universal ribosomal protein uL15 family.</text>
</comment>
<dbReference type="SUPFAM" id="SSF52080">
    <property type="entry name" value="Ribosomal proteins L15p and L18e"/>
    <property type="match status" value="1"/>
</dbReference>
<dbReference type="InterPro" id="IPR030878">
    <property type="entry name" value="Ribosomal_uL15"/>
</dbReference>
<dbReference type="InterPro" id="IPR036227">
    <property type="entry name" value="Ribosomal_uL15/eL18_sf"/>
</dbReference>